<evidence type="ECO:0000256" key="4">
    <source>
        <dbReference type="ARBA" id="ARBA00022737"/>
    </source>
</evidence>
<feature type="domain" description="Fibronectin type-III" evidence="13">
    <location>
        <begin position="956"/>
        <end position="1048"/>
    </location>
</feature>
<keyword evidence="14" id="KW-1185">Reference proteome</keyword>
<dbReference type="InterPro" id="IPR013098">
    <property type="entry name" value="Ig_I-set"/>
</dbReference>
<protein>
    <submittedName>
        <fullName evidence="15">Neogenin isoform X1</fullName>
    </submittedName>
</protein>
<evidence type="ECO:0000256" key="5">
    <source>
        <dbReference type="ARBA" id="ARBA00022989"/>
    </source>
</evidence>
<feature type="compositionally biased region" description="Pro residues" evidence="9">
    <location>
        <begin position="1264"/>
        <end position="1274"/>
    </location>
</feature>
<dbReference type="RefSeq" id="XP_052743158.1">
    <property type="nucleotide sequence ID" value="XM_052887198.1"/>
</dbReference>
<evidence type="ECO:0000256" key="11">
    <source>
        <dbReference type="SAM" id="SignalP"/>
    </source>
</evidence>
<dbReference type="InterPro" id="IPR013783">
    <property type="entry name" value="Ig-like_fold"/>
</dbReference>
<sequence>MCRTEMCRFGVGNWIFLLACVHLFTCSQGGEDGMFALSAEPVDIAVAVGDGATLPCAAPPPARISWRYSATAPPTRDHALPSTDTFRKQLSNGSLVIESMSSALAGQYQCVATVDGVGTVVSRVASVFLAEVPQFGEAPRVIMGVLGSPALLPCPIKLPSRLAVKVVPSPAAPLQPERRVYGAARIHAPPPVLKLNVTWLKNGSPLRMEAARVALTPGGALELDPLRAHDAAAYRCRVALALAPAAPQLGPEVELRVNSELAGLEAAPRFITTPQPVTVMEGASVTFDCAAVANPKPEMVWLNNGVAIDLNDLDSRFYLVGSGSLRVQAARALDAGAYTCRATNRLDSADHSTMLHVMTAPRVTLREGGVVRARARGDVTLRCDVRGRPAPAVTWLKDGEPLTPNDHDIALVDGSSLRIRGVLDVDAGVFQCTAASAAGSAAAALRLLVAPHDVKHEKSPKNSTQDIFNSLLSGDSTPEDLDFLGETSSAYTSEPLYDEYSTLDSYNTDYDDFHAAQDLDLDDLKENATIVSAPKELKAVIVKHRFVTLSWQEPDTKLEEITGYAILYKVKGSKRERLARGDGARHEMNVAALQPNTTYSFQALALTARAVSPPTPPLEATTPEEELAYGPPRDVSVEPAGPHALRVTWTPPAPLPAPEPPPPPARYAIYYTEAESGREQSQWAEGTSGTVGGLRAAAAYRVRVAAAGGAASADVLARTPADAPAAPPANVSAVPTSDTSILVRWEAPPARTHRGPLTGYKVRYRVVAATTRRRADSLTTPADTRRAELRGLEPAQTYQVRVCAINANGSGPFSEWVSASTQGRRRAEAAVPDAPPPLTTRAGRDWISVWWGQGDGGGEGGGALVRGHLLGWGLGVPDEHSRELPAHAHSHVIRGLESNAEYVISLRASNALGLGPAVYATVRTKPAAPDDEPDEPDADEPDDDADDEDDTPPLIPPVGLKVIMLSGSTAVVYWTDPSLPKGQAATDGRRYEVRAAGGGRSRVYNASDLNCMIDDLRPFTKYEFAVKLIKGGRESAWSMLASNTSLEAAPGGAPRELRVSPAAPPARAADLSWSPPQRPNGVITGYVIMYAVQRSGPAAGAAEEWTAVAVVGDRTRARVDRLRARTTYSFKIQARNGKGLGPFSAAVTYTTGAEGGEGGGLASATSAWLWASAGGACAVLALAAALALSLCCRRNTPPMSPDTSTYQKASASAAIKPPDLWIHHDQMELKHMDKSLHSSASKISAGSVEGSALVSSTLTLARAPAPPAPLPHAPPGDYEPARHAPPSLASLDRRYVPTYVVSPPLDSRSPSAAGSGSDDASVLRASPACRRYDTRCDHLLPCLAMTGVGVGVGLGVGCTGTCERRRHMADQSTPLLAGVAPLGSPQSSLASLHPPPAPCGSGLCPLGAACSAPASSASDVYASAASARERGHYVAYEPLGHYTHRESLSAESERCAAGAGGGSLSRRGCGGGLHSFALPDTASDHSTPSHSKAGSVRETSPYKKSASSSPGHLPNRLQLGGAVAHCSEELEPLTPSRSTERLHREMQNLEGLMKDLSAITQNQFHC</sequence>
<reference evidence="15" key="1">
    <citation type="submission" date="2025-08" db="UniProtKB">
        <authorList>
            <consortium name="RefSeq"/>
        </authorList>
    </citation>
    <scope>IDENTIFICATION</scope>
</reference>
<dbReference type="CDD" id="cd00063">
    <property type="entry name" value="FN3"/>
    <property type="match status" value="4"/>
</dbReference>
<comment type="subcellular location">
    <subcellularLocation>
        <location evidence="1">Membrane</location>
        <topology evidence="1">Single-pass type I membrane protein</topology>
    </subcellularLocation>
</comment>
<feature type="domain" description="Fibronectin type-III" evidence="13">
    <location>
        <begin position="533"/>
        <end position="625"/>
    </location>
</feature>
<dbReference type="GeneID" id="112055154"/>
<feature type="domain" description="Ig-like" evidence="12">
    <location>
        <begin position="24"/>
        <end position="126"/>
    </location>
</feature>
<dbReference type="Proteomes" id="UP001652582">
    <property type="component" value="Chromosome 18"/>
</dbReference>
<dbReference type="InterPro" id="IPR036116">
    <property type="entry name" value="FN3_sf"/>
</dbReference>
<evidence type="ECO:0000313" key="15">
    <source>
        <dbReference type="RefSeq" id="XP_052743158.1"/>
    </source>
</evidence>
<evidence type="ECO:0000256" key="9">
    <source>
        <dbReference type="SAM" id="MobiDB-lite"/>
    </source>
</evidence>
<dbReference type="PROSITE" id="PS50835">
    <property type="entry name" value="IG_LIKE"/>
    <property type="match status" value="4"/>
</dbReference>
<dbReference type="Pfam" id="PF06583">
    <property type="entry name" value="Neogenin_C"/>
    <property type="match status" value="2"/>
</dbReference>
<evidence type="ECO:0000256" key="6">
    <source>
        <dbReference type="ARBA" id="ARBA00023136"/>
    </source>
</evidence>
<feature type="transmembrane region" description="Helical" evidence="10">
    <location>
        <begin position="1167"/>
        <end position="1191"/>
    </location>
</feature>
<dbReference type="PANTHER" id="PTHR44170:SF54">
    <property type="entry name" value="FI24025P1"/>
    <property type="match status" value="1"/>
</dbReference>
<dbReference type="InterPro" id="IPR010560">
    <property type="entry name" value="Neogenin_C"/>
</dbReference>
<evidence type="ECO:0000256" key="3">
    <source>
        <dbReference type="ARBA" id="ARBA00022692"/>
    </source>
</evidence>
<dbReference type="InterPro" id="IPR003961">
    <property type="entry name" value="FN3_dom"/>
</dbReference>
<feature type="region of interest" description="Disordered" evidence="9">
    <location>
        <begin position="1480"/>
        <end position="1517"/>
    </location>
</feature>
<dbReference type="PANTHER" id="PTHR44170">
    <property type="entry name" value="PROTEIN SIDEKICK"/>
    <property type="match status" value="1"/>
</dbReference>
<feature type="compositionally biased region" description="Acidic residues" evidence="9">
    <location>
        <begin position="929"/>
        <end position="951"/>
    </location>
</feature>
<keyword evidence="5 10" id="KW-1133">Transmembrane helix</keyword>
<feature type="domain" description="Fibronectin type-III" evidence="13">
    <location>
        <begin position="831"/>
        <end position="930"/>
    </location>
</feature>
<dbReference type="PRINTS" id="PR00014">
    <property type="entry name" value="FNTYPEIII"/>
</dbReference>
<evidence type="ECO:0000259" key="12">
    <source>
        <dbReference type="PROSITE" id="PS50835"/>
    </source>
</evidence>
<dbReference type="Gene3D" id="2.60.40.10">
    <property type="entry name" value="Immunoglobulins"/>
    <property type="match status" value="10"/>
</dbReference>
<dbReference type="Pfam" id="PF07679">
    <property type="entry name" value="I-set"/>
    <property type="match status" value="2"/>
</dbReference>
<evidence type="ECO:0000256" key="10">
    <source>
        <dbReference type="SAM" id="Phobius"/>
    </source>
</evidence>
<dbReference type="InterPro" id="IPR003599">
    <property type="entry name" value="Ig_sub"/>
</dbReference>
<feature type="domain" description="Ig-like" evidence="12">
    <location>
        <begin position="133"/>
        <end position="238"/>
    </location>
</feature>
<keyword evidence="7" id="KW-1015">Disulfide bond</keyword>
<accession>A0ABM3LVQ7</accession>
<dbReference type="SMART" id="SM00409">
    <property type="entry name" value="IG"/>
    <property type="match status" value="4"/>
</dbReference>
<feature type="domain" description="Fibronectin type-III" evidence="13">
    <location>
        <begin position="1053"/>
        <end position="1154"/>
    </location>
</feature>
<feature type="compositionally biased region" description="Low complexity" evidence="9">
    <location>
        <begin position="1306"/>
        <end position="1320"/>
    </location>
</feature>
<proteinExistence type="inferred from homology"/>
<feature type="region of interest" description="Disordered" evidence="9">
    <location>
        <begin position="1264"/>
        <end position="1289"/>
    </location>
</feature>
<evidence type="ECO:0000256" key="1">
    <source>
        <dbReference type="ARBA" id="ARBA00004479"/>
    </source>
</evidence>
<feature type="chain" id="PRO_5046457576" evidence="11">
    <location>
        <begin position="30"/>
        <end position="1566"/>
    </location>
</feature>
<name>A0ABM3LVQ7_BICAN</name>
<feature type="region of interest" description="Disordered" evidence="9">
    <location>
        <begin position="1301"/>
        <end position="1321"/>
    </location>
</feature>
<feature type="domain" description="Fibronectin type-III" evidence="13">
    <location>
        <begin position="727"/>
        <end position="824"/>
    </location>
</feature>
<dbReference type="PROSITE" id="PS50853">
    <property type="entry name" value="FN3"/>
    <property type="match status" value="6"/>
</dbReference>
<keyword evidence="3 10" id="KW-0812">Transmembrane</keyword>
<dbReference type="SUPFAM" id="SSF49265">
    <property type="entry name" value="Fibronectin type III"/>
    <property type="match status" value="4"/>
</dbReference>
<keyword evidence="6 10" id="KW-0472">Membrane</keyword>
<feature type="signal peptide" evidence="11">
    <location>
        <begin position="1"/>
        <end position="29"/>
    </location>
</feature>
<gene>
    <name evidence="15" type="primary">LOC112055154</name>
</gene>
<keyword evidence="11" id="KW-0732">Signal</keyword>
<evidence type="ECO:0000256" key="2">
    <source>
        <dbReference type="ARBA" id="ARBA00009588"/>
    </source>
</evidence>
<feature type="domain" description="Ig-like" evidence="12">
    <location>
        <begin position="268"/>
        <end position="356"/>
    </location>
</feature>
<feature type="domain" description="Ig-like" evidence="12">
    <location>
        <begin position="361"/>
        <end position="450"/>
    </location>
</feature>
<dbReference type="Pfam" id="PF00041">
    <property type="entry name" value="fn3"/>
    <property type="match status" value="4"/>
</dbReference>
<dbReference type="SUPFAM" id="SSF48726">
    <property type="entry name" value="Immunoglobulin"/>
    <property type="match status" value="4"/>
</dbReference>
<evidence type="ECO:0000313" key="14">
    <source>
        <dbReference type="Proteomes" id="UP001652582"/>
    </source>
</evidence>
<dbReference type="CDD" id="cd00096">
    <property type="entry name" value="Ig"/>
    <property type="match status" value="1"/>
</dbReference>
<dbReference type="InterPro" id="IPR007110">
    <property type="entry name" value="Ig-like_dom"/>
</dbReference>
<feature type="region of interest" description="Disordered" evidence="9">
    <location>
        <begin position="925"/>
        <end position="957"/>
    </location>
</feature>
<keyword evidence="8" id="KW-0325">Glycoprotein</keyword>
<organism evidence="14 15">
    <name type="scientific">Bicyclus anynana</name>
    <name type="common">Squinting bush brown butterfly</name>
    <dbReference type="NCBI Taxonomy" id="110368"/>
    <lineage>
        <taxon>Eukaryota</taxon>
        <taxon>Metazoa</taxon>
        <taxon>Ecdysozoa</taxon>
        <taxon>Arthropoda</taxon>
        <taxon>Hexapoda</taxon>
        <taxon>Insecta</taxon>
        <taxon>Pterygota</taxon>
        <taxon>Neoptera</taxon>
        <taxon>Endopterygota</taxon>
        <taxon>Lepidoptera</taxon>
        <taxon>Glossata</taxon>
        <taxon>Ditrysia</taxon>
        <taxon>Papilionoidea</taxon>
        <taxon>Nymphalidae</taxon>
        <taxon>Satyrinae</taxon>
        <taxon>Satyrini</taxon>
        <taxon>Mycalesina</taxon>
        <taxon>Bicyclus</taxon>
    </lineage>
</organism>
<comment type="similarity">
    <text evidence="2">Belongs to the immunoglobulin superfamily. DCC family.</text>
</comment>
<dbReference type="InterPro" id="IPR036179">
    <property type="entry name" value="Ig-like_dom_sf"/>
</dbReference>
<evidence type="ECO:0000259" key="13">
    <source>
        <dbReference type="PROSITE" id="PS50853"/>
    </source>
</evidence>
<dbReference type="SMART" id="SM00408">
    <property type="entry name" value="IGc2"/>
    <property type="match status" value="3"/>
</dbReference>
<evidence type="ECO:0000256" key="8">
    <source>
        <dbReference type="ARBA" id="ARBA00023180"/>
    </source>
</evidence>
<dbReference type="InterPro" id="IPR003598">
    <property type="entry name" value="Ig_sub2"/>
</dbReference>
<dbReference type="Pfam" id="PF13927">
    <property type="entry name" value="Ig_3"/>
    <property type="match status" value="1"/>
</dbReference>
<dbReference type="PROSITE" id="PS51257">
    <property type="entry name" value="PROKAR_LIPOPROTEIN"/>
    <property type="match status" value="1"/>
</dbReference>
<feature type="domain" description="Fibronectin type-III" evidence="13">
    <location>
        <begin position="631"/>
        <end position="722"/>
    </location>
</feature>
<keyword evidence="4" id="KW-0677">Repeat</keyword>
<dbReference type="SMART" id="SM00060">
    <property type="entry name" value="FN3"/>
    <property type="match status" value="6"/>
</dbReference>
<evidence type="ECO:0000256" key="7">
    <source>
        <dbReference type="ARBA" id="ARBA00023157"/>
    </source>
</evidence>